<dbReference type="Proteomes" id="UP000050867">
    <property type="component" value="Unassembled WGS sequence"/>
</dbReference>
<dbReference type="InterPro" id="IPR036950">
    <property type="entry name" value="PBP_transglycosylase"/>
</dbReference>
<evidence type="ECO:0000259" key="17">
    <source>
        <dbReference type="Pfam" id="PF00912"/>
    </source>
</evidence>
<dbReference type="Pfam" id="PF00905">
    <property type="entry name" value="Transpeptidase"/>
    <property type="match status" value="1"/>
</dbReference>
<dbReference type="Gene3D" id="3.40.710.10">
    <property type="entry name" value="DD-peptidase/beta-lactamase superfamily"/>
    <property type="match status" value="1"/>
</dbReference>
<evidence type="ECO:0000256" key="14">
    <source>
        <dbReference type="SAM" id="MobiDB-lite"/>
    </source>
</evidence>
<feature type="compositionally biased region" description="Gly residues" evidence="14">
    <location>
        <begin position="9"/>
        <end position="22"/>
    </location>
</feature>
<keyword evidence="15" id="KW-1133">Transmembrane helix</keyword>
<keyword evidence="5" id="KW-0328">Glycosyltransferase</keyword>
<dbReference type="GO" id="GO:0009002">
    <property type="term" value="F:serine-type D-Ala-D-Ala carboxypeptidase activity"/>
    <property type="evidence" value="ECO:0007669"/>
    <property type="project" value="UniProtKB-EC"/>
</dbReference>
<sequence>MSDEPSGTIGTGQGGDGGGTGGRRPRRTGWRRLLPTWRMVLVGTLSFLVLCVGAFAVGYVLVDIPPANAVAKAQANVYLYSDGTEIARTGDVNRESIPLSKVPKHVQRAVLAAEDRNFYSESAVNPLAMGRAAWNTLRGGQRQSGSTITQQYVKNYYLNQDQTLSRKAKEFFIAIKLDRETTKDEILEGYLNTSYYGRNSYGIQAAARAYYGKDADELTVSEGAYLAALLNAPSLYDVVANPENRKAALARWEYVLDGMEKKDWLTRAERDRQRFAEPDPVRPQNGLGGQDGYLVEAAKKYLMDNDIVDEQSLAAGGYRITTTIDRKKQQAFVDAVDDELMAELSKDRKVDSYVRAGGASVEAKTGRVVALYGGVDYLQQWTNNATRREYQVGSVFKPIVLASAIDNEATTTGGVPITGYTVYDGSNKRPVVDRDGQPVTPYYAPENEDQVGYGSIDVSRAMNHSVNSVFAQMAQDVGTDKVKRTAIDLGFPEEGIGLHSGPAMALGTATPSVLDTAGAYAALANHGEYTEPWLVDMVTKNGKKVDLPRHKGERAIEREAADSVTEVLRGVIDEPGGTGFEAKELGRPAAGKTGTAEEDKAAWFAAYTPQLATVVSVMGKNPNPPYDQKKLYGVAGLPRVNGGGFPAQIWTAYMRDALRGSSVEDFDLKTTGGDQKPPQDWEQPDPTTGGTSDSTDDTRGSQSPDPTDGGTTDGGTTDGGTTDGGTTDGGTGDPATGGTTDGGTVDGGTTDGGTTDGGTVDGGTVDGGTTDGGTGDPTTGGTSTGSTNTGTTTGTSTGTTSGTTTGTTTGAEP</sequence>
<dbReference type="GO" id="GO:0006508">
    <property type="term" value="P:proteolysis"/>
    <property type="evidence" value="ECO:0007669"/>
    <property type="project" value="UniProtKB-KW"/>
</dbReference>
<dbReference type="GO" id="GO:0008955">
    <property type="term" value="F:peptidoglycan glycosyltransferase activity"/>
    <property type="evidence" value="ECO:0007669"/>
    <property type="project" value="UniProtKB-EC"/>
</dbReference>
<evidence type="ECO:0000256" key="2">
    <source>
        <dbReference type="ARBA" id="ARBA00007739"/>
    </source>
</evidence>
<feature type="transmembrane region" description="Helical" evidence="15">
    <location>
        <begin position="40"/>
        <end position="62"/>
    </location>
</feature>
<keyword evidence="4" id="KW-0645">Protease</keyword>
<dbReference type="GO" id="GO:0030288">
    <property type="term" value="C:outer membrane-bounded periplasmic space"/>
    <property type="evidence" value="ECO:0007669"/>
    <property type="project" value="TreeGrafter"/>
</dbReference>
<dbReference type="Gene3D" id="1.10.3810.10">
    <property type="entry name" value="Biosynthetic peptidoglycan transglycosylase-like"/>
    <property type="match status" value="1"/>
</dbReference>
<feature type="compositionally biased region" description="Gly residues" evidence="14">
    <location>
        <begin position="739"/>
        <end position="775"/>
    </location>
</feature>
<dbReference type="OrthoDB" id="8865355at2"/>
<dbReference type="GO" id="GO:0009252">
    <property type="term" value="P:peptidoglycan biosynthetic process"/>
    <property type="evidence" value="ECO:0007669"/>
    <property type="project" value="UniProtKB-KW"/>
</dbReference>
<dbReference type="STRING" id="76728.AQ490_05005"/>
<comment type="caution">
    <text evidence="18">The sequence shown here is derived from an EMBL/GenBank/DDBJ whole genome shotgun (WGS) entry which is preliminary data.</text>
</comment>
<dbReference type="PANTHER" id="PTHR32282:SF34">
    <property type="entry name" value="PENICILLIN-BINDING PROTEIN 1A"/>
    <property type="match status" value="1"/>
</dbReference>
<dbReference type="PANTHER" id="PTHR32282">
    <property type="entry name" value="BINDING PROTEIN TRANSPEPTIDASE, PUTATIVE-RELATED"/>
    <property type="match status" value="1"/>
</dbReference>
<evidence type="ECO:0000256" key="11">
    <source>
        <dbReference type="ARBA" id="ARBA00023316"/>
    </source>
</evidence>
<keyword evidence="9" id="KW-0573">Peptidoglycan synthesis</keyword>
<evidence type="ECO:0000256" key="5">
    <source>
        <dbReference type="ARBA" id="ARBA00022676"/>
    </source>
</evidence>
<feature type="compositionally biased region" description="Low complexity" evidence="14">
    <location>
        <begin position="776"/>
        <end position="813"/>
    </location>
</feature>
<comment type="similarity">
    <text evidence="1">In the C-terminal section; belongs to the transpeptidase family.</text>
</comment>
<dbReference type="GO" id="GO:0008658">
    <property type="term" value="F:penicillin binding"/>
    <property type="evidence" value="ECO:0007669"/>
    <property type="project" value="InterPro"/>
</dbReference>
<evidence type="ECO:0000313" key="19">
    <source>
        <dbReference type="Proteomes" id="UP000050867"/>
    </source>
</evidence>
<dbReference type="InterPro" id="IPR001460">
    <property type="entry name" value="PCN-bd_Tpept"/>
</dbReference>
<accession>A0A0T6LNN7</accession>
<organism evidence="18 19">
    <name type="scientific">Wenjunlia vitaminophila</name>
    <name type="common">Streptomyces vitaminophilus</name>
    <dbReference type="NCBI Taxonomy" id="76728"/>
    <lineage>
        <taxon>Bacteria</taxon>
        <taxon>Bacillati</taxon>
        <taxon>Actinomycetota</taxon>
        <taxon>Actinomycetes</taxon>
        <taxon>Kitasatosporales</taxon>
        <taxon>Streptomycetaceae</taxon>
        <taxon>Wenjunlia</taxon>
    </lineage>
</organism>
<evidence type="ECO:0000256" key="9">
    <source>
        <dbReference type="ARBA" id="ARBA00022984"/>
    </source>
</evidence>
<keyword evidence="10" id="KW-0511">Multifunctional enzyme</keyword>
<feature type="compositionally biased region" description="Gly residues" evidence="14">
    <location>
        <begin position="711"/>
        <end position="732"/>
    </location>
</feature>
<dbReference type="EMBL" id="LLZU01000035">
    <property type="protein sequence ID" value="KRV47741.1"/>
    <property type="molecule type" value="Genomic_DNA"/>
</dbReference>
<evidence type="ECO:0000313" key="18">
    <source>
        <dbReference type="EMBL" id="KRV47741.1"/>
    </source>
</evidence>
<dbReference type="InterPro" id="IPR050396">
    <property type="entry name" value="Glycosyltr_51/Transpeptidase"/>
</dbReference>
<name>A0A0T6LNN7_WENVI</name>
<keyword evidence="15" id="KW-0472">Membrane</keyword>
<evidence type="ECO:0000256" key="8">
    <source>
        <dbReference type="ARBA" id="ARBA00022960"/>
    </source>
</evidence>
<evidence type="ECO:0000256" key="6">
    <source>
        <dbReference type="ARBA" id="ARBA00022679"/>
    </source>
</evidence>
<keyword evidence="11" id="KW-0961">Cell wall biogenesis/degradation</keyword>
<dbReference type="GO" id="GO:0071555">
    <property type="term" value="P:cell wall organization"/>
    <property type="evidence" value="ECO:0007669"/>
    <property type="project" value="UniProtKB-KW"/>
</dbReference>
<evidence type="ECO:0000256" key="3">
    <source>
        <dbReference type="ARBA" id="ARBA00022645"/>
    </source>
</evidence>
<comment type="catalytic activity">
    <reaction evidence="12">
        <text>Preferential cleavage: (Ac)2-L-Lys-D-Ala-|-D-Ala. Also transpeptidation of peptidyl-alanyl moieties that are N-acyl substituents of D-alanine.</text>
        <dbReference type="EC" id="3.4.16.4"/>
    </reaction>
</comment>
<keyword evidence="8" id="KW-0133">Cell shape</keyword>
<feature type="region of interest" description="Disordered" evidence="14">
    <location>
        <begin position="1"/>
        <end position="28"/>
    </location>
</feature>
<keyword evidence="15" id="KW-0812">Transmembrane</keyword>
<dbReference type="InterPro" id="IPR012338">
    <property type="entry name" value="Beta-lactam/transpept-like"/>
</dbReference>
<dbReference type="Pfam" id="PF00912">
    <property type="entry name" value="Transgly"/>
    <property type="match status" value="1"/>
</dbReference>
<dbReference type="AlphaFoldDB" id="A0A0T6LNN7"/>
<evidence type="ECO:0000256" key="13">
    <source>
        <dbReference type="ARBA" id="ARBA00049902"/>
    </source>
</evidence>
<dbReference type="eggNOG" id="COG0744">
    <property type="taxonomic scope" value="Bacteria"/>
</dbReference>
<evidence type="ECO:0000256" key="7">
    <source>
        <dbReference type="ARBA" id="ARBA00022801"/>
    </source>
</evidence>
<keyword evidence="3" id="KW-0121">Carboxypeptidase</keyword>
<evidence type="ECO:0000256" key="4">
    <source>
        <dbReference type="ARBA" id="ARBA00022670"/>
    </source>
</evidence>
<reference evidence="18 19" key="1">
    <citation type="submission" date="2015-10" db="EMBL/GenBank/DDBJ databases">
        <title>Draft genome sequence of pyrrolomycin-producing Streptomyces vitaminophilus.</title>
        <authorList>
            <person name="Graham D.E."/>
            <person name="Mahan K.M."/>
            <person name="Klingeman D.M."/>
            <person name="Hettich R.L."/>
            <person name="Parry R.J."/>
        </authorList>
    </citation>
    <scope>NUCLEOTIDE SEQUENCE [LARGE SCALE GENOMIC DNA]</scope>
    <source>
        <strain evidence="18 19">ATCC 31673</strain>
    </source>
</reference>
<keyword evidence="19" id="KW-1185">Reference proteome</keyword>
<proteinExistence type="inferred from homology"/>
<evidence type="ECO:0000259" key="16">
    <source>
        <dbReference type="Pfam" id="PF00905"/>
    </source>
</evidence>
<evidence type="ECO:0000256" key="12">
    <source>
        <dbReference type="ARBA" id="ARBA00034000"/>
    </source>
</evidence>
<dbReference type="SUPFAM" id="SSF56601">
    <property type="entry name" value="beta-lactamase/transpeptidase-like"/>
    <property type="match status" value="1"/>
</dbReference>
<evidence type="ECO:0000256" key="10">
    <source>
        <dbReference type="ARBA" id="ARBA00023268"/>
    </source>
</evidence>
<feature type="region of interest" description="Disordered" evidence="14">
    <location>
        <begin position="665"/>
        <end position="813"/>
    </location>
</feature>
<evidence type="ECO:0000256" key="15">
    <source>
        <dbReference type="SAM" id="Phobius"/>
    </source>
</evidence>
<dbReference type="FunFam" id="1.10.3810.10:FF:000001">
    <property type="entry name" value="Penicillin-binding protein 1A"/>
    <property type="match status" value="1"/>
</dbReference>
<protein>
    <submittedName>
        <fullName evidence="18">Penicillin-binding protein</fullName>
    </submittedName>
</protein>
<keyword evidence="7" id="KW-0378">Hydrolase</keyword>
<comment type="catalytic activity">
    <reaction evidence="13">
        <text>[GlcNAc-(1-&gt;4)-Mur2Ac(oyl-L-Ala-gamma-D-Glu-L-Lys-D-Ala-D-Ala)](n)-di-trans,octa-cis-undecaprenyl diphosphate + beta-D-GlcNAc-(1-&gt;4)-Mur2Ac(oyl-L-Ala-gamma-D-Glu-L-Lys-D-Ala-D-Ala)-di-trans,octa-cis-undecaprenyl diphosphate = [GlcNAc-(1-&gt;4)-Mur2Ac(oyl-L-Ala-gamma-D-Glu-L-Lys-D-Ala-D-Ala)](n+1)-di-trans,octa-cis-undecaprenyl diphosphate + di-trans,octa-cis-undecaprenyl diphosphate + H(+)</text>
        <dbReference type="Rhea" id="RHEA:23708"/>
        <dbReference type="Rhea" id="RHEA-COMP:9602"/>
        <dbReference type="Rhea" id="RHEA-COMP:9603"/>
        <dbReference type="ChEBI" id="CHEBI:15378"/>
        <dbReference type="ChEBI" id="CHEBI:58405"/>
        <dbReference type="ChEBI" id="CHEBI:60033"/>
        <dbReference type="ChEBI" id="CHEBI:78435"/>
        <dbReference type="EC" id="2.4.99.28"/>
    </reaction>
</comment>
<dbReference type="SUPFAM" id="SSF53955">
    <property type="entry name" value="Lysozyme-like"/>
    <property type="match status" value="1"/>
</dbReference>
<dbReference type="InterPro" id="IPR001264">
    <property type="entry name" value="Glyco_trans_51"/>
</dbReference>
<comment type="similarity">
    <text evidence="2">In the N-terminal section; belongs to the glycosyltransferase 51 family.</text>
</comment>
<gene>
    <name evidence="18" type="ORF">AQ490_05005</name>
</gene>
<feature type="domain" description="Penicillin-binding protein transpeptidase" evidence="16">
    <location>
        <begin position="361"/>
        <end position="628"/>
    </location>
</feature>
<evidence type="ECO:0000256" key="1">
    <source>
        <dbReference type="ARBA" id="ARBA00007090"/>
    </source>
</evidence>
<keyword evidence="6" id="KW-0808">Transferase</keyword>
<dbReference type="InterPro" id="IPR023346">
    <property type="entry name" value="Lysozyme-like_dom_sf"/>
</dbReference>
<feature type="domain" description="Glycosyl transferase family 51" evidence="17">
    <location>
        <begin position="83"/>
        <end position="259"/>
    </location>
</feature>
<dbReference type="GO" id="GO:0008360">
    <property type="term" value="P:regulation of cell shape"/>
    <property type="evidence" value="ECO:0007669"/>
    <property type="project" value="UniProtKB-KW"/>
</dbReference>
<dbReference type="RefSeq" id="WP_018383954.1">
    <property type="nucleotide sequence ID" value="NZ_LLZU01000035.1"/>
</dbReference>